<keyword evidence="19" id="KW-0808">Transferase</keyword>
<keyword evidence="16" id="KW-0723">Serine/threonine-protein kinase</keyword>
<dbReference type="Pfam" id="PF09027">
    <property type="entry name" value="GTPase_binding"/>
    <property type="match status" value="1"/>
</dbReference>
<feature type="compositionally biased region" description="Acidic residues" evidence="40">
    <location>
        <begin position="967"/>
        <end position="980"/>
    </location>
</feature>
<evidence type="ECO:0000256" key="24">
    <source>
        <dbReference type="ARBA" id="ARBA00022840"/>
    </source>
</evidence>
<accession>A0AAE0VML0</accession>
<dbReference type="GO" id="GO:0030659">
    <property type="term" value="C:cytoplasmic vesicle membrane"/>
    <property type="evidence" value="ECO:0007669"/>
    <property type="project" value="UniProtKB-SubCell"/>
</dbReference>
<dbReference type="GO" id="GO:0046872">
    <property type="term" value="F:metal ion binding"/>
    <property type="evidence" value="ECO:0007669"/>
    <property type="project" value="UniProtKB-KW"/>
</dbReference>
<feature type="region of interest" description="Disordered" evidence="40">
    <location>
        <begin position="730"/>
        <end position="825"/>
    </location>
</feature>
<evidence type="ECO:0000256" key="31">
    <source>
        <dbReference type="ARBA" id="ARBA00023242"/>
    </source>
</evidence>
<evidence type="ECO:0000256" key="30">
    <source>
        <dbReference type="ARBA" id="ARBA00023176"/>
    </source>
</evidence>
<feature type="compositionally biased region" description="Basic and acidic residues" evidence="40">
    <location>
        <begin position="757"/>
        <end position="766"/>
    </location>
</feature>
<keyword evidence="29" id="KW-0829">Tyrosine-protein kinase</keyword>
<evidence type="ECO:0000256" key="1">
    <source>
        <dbReference type="ARBA" id="ARBA00001946"/>
    </source>
</evidence>
<keyword evidence="25" id="KW-0460">Magnesium</keyword>
<evidence type="ECO:0000256" key="22">
    <source>
        <dbReference type="ARBA" id="ARBA00022753"/>
    </source>
</evidence>
<dbReference type="InterPro" id="IPR015940">
    <property type="entry name" value="UBA"/>
</dbReference>
<feature type="region of interest" description="Disordered" evidence="40">
    <location>
        <begin position="893"/>
        <end position="914"/>
    </location>
</feature>
<evidence type="ECO:0000259" key="43">
    <source>
        <dbReference type="PROSITE" id="PS50030"/>
    </source>
</evidence>
<keyword evidence="18" id="KW-0254">Endocytosis</keyword>
<keyword evidence="22" id="KW-0967">Endosome</keyword>
<dbReference type="GO" id="GO:0005634">
    <property type="term" value="C:nucleus"/>
    <property type="evidence" value="ECO:0007669"/>
    <property type="project" value="UniProtKB-SubCell"/>
</dbReference>
<comment type="similarity">
    <text evidence="35">Belongs to the protein kinase superfamily. Tyr protein kinase family.</text>
</comment>
<dbReference type="InterPro" id="IPR036028">
    <property type="entry name" value="SH3-like_dom_sf"/>
</dbReference>
<feature type="compositionally biased region" description="Low complexity" evidence="40">
    <location>
        <begin position="176"/>
        <end position="190"/>
    </location>
</feature>
<dbReference type="GO" id="GO:0005768">
    <property type="term" value="C:endosome"/>
    <property type="evidence" value="ECO:0007669"/>
    <property type="project" value="UniProtKB-SubCell"/>
</dbReference>
<dbReference type="GO" id="GO:0005886">
    <property type="term" value="C:plasma membrane"/>
    <property type="evidence" value="ECO:0007669"/>
    <property type="project" value="UniProtKB-SubCell"/>
</dbReference>
<feature type="region of interest" description="Disordered" evidence="40">
    <location>
        <begin position="545"/>
        <end position="624"/>
    </location>
</feature>
<dbReference type="PROSITE" id="PS50030">
    <property type="entry name" value="UBA"/>
    <property type="match status" value="1"/>
</dbReference>
<comment type="cofactor">
    <cofactor evidence="1">
        <name>Mg(2+)</name>
        <dbReference type="ChEBI" id="CHEBI:18420"/>
    </cofactor>
</comment>
<keyword evidence="32" id="KW-0968">Cytoplasmic vesicle</keyword>
<dbReference type="Gene3D" id="1.10.510.10">
    <property type="entry name" value="Transferase(Phosphotransferase) domain 1"/>
    <property type="match status" value="1"/>
</dbReference>
<keyword evidence="20" id="KW-0479">Metal-binding</keyword>
<feature type="compositionally biased region" description="Basic and acidic residues" evidence="40">
    <location>
        <begin position="585"/>
        <end position="594"/>
    </location>
</feature>
<keyword evidence="17" id="KW-0597">Phosphoprotein</keyword>
<evidence type="ECO:0000256" key="15">
    <source>
        <dbReference type="ARBA" id="ARBA00022490"/>
    </source>
</evidence>
<evidence type="ECO:0000256" key="35">
    <source>
        <dbReference type="ARBA" id="ARBA00060742"/>
    </source>
</evidence>
<keyword evidence="12 38" id="KW-0728">SH3 domain</keyword>
<evidence type="ECO:0000256" key="7">
    <source>
        <dbReference type="ARBA" id="ARBA00004514"/>
    </source>
</evidence>
<dbReference type="SMART" id="SM00326">
    <property type="entry name" value="SH3"/>
    <property type="match status" value="1"/>
</dbReference>
<dbReference type="InterPro" id="IPR015116">
    <property type="entry name" value="Cdc42-bd-like"/>
</dbReference>
<keyword evidence="26" id="KW-0832">Ubl conjugation</keyword>
<evidence type="ECO:0000256" key="21">
    <source>
        <dbReference type="ARBA" id="ARBA00022741"/>
    </source>
</evidence>
<dbReference type="GO" id="GO:0006897">
    <property type="term" value="P:endocytosis"/>
    <property type="evidence" value="ECO:0007669"/>
    <property type="project" value="UniProtKB-KW"/>
</dbReference>
<dbReference type="GO" id="GO:0004674">
    <property type="term" value="F:protein serine/threonine kinase activity"/>
    <property type="evidence" value="ECO:0007669"/>
    <property type="project" value="UniProtKB-KW"/>
</dbReference>
<dbReference type="InterPro" id="IPR000719">
    <property type="entry name" value="Prot_kinase_dom"/>
</dbReference>
<evidence type="ECO:0000256" key="11">
    <source>
        <dbReference type="ARBA" id="ARBA00012513"/>
    </source>
</evidence>
<dbReference type="PANTHER" id="PTHR24418">
    <property type="entry name" value="TYROSINE-PROTEIN KINASE"/>
    <property type="match status" value="1"/>
</dbReference>
<feature type="domain" description="Protein kinase" evidence="42">
    <location>
        <begin position="206"/>
        <end position="465"/>
    </location>
</feature>
<dbReference type="FunFam" id="4.10.680.10:FF:000001">
    <property type="entry name" value="activated CDC42 kinase 1 isoform X1"/>
    <property type="match status" value="1"/>
</dbReference>
<comment type="catalytic activity">
    <reaction evidence="33">
        <text>L-threonyl-[protein] + ATP = O-phospho-L-threonyl-[protein] + ADP + H(+)</text>
        <dbReference type="Rhea" id="RHEA:46608"/>
        <dbReference type="Rhea" id="RHEA-COMP:11060"/>
        <dbReference type="Rhea" id="RHEA-COMP:11605"/>
        <dbReference type="ChEBI" id="CHEBI:15378"/>
        <dbReference type="ChEBI" id="CHEBI:30013"/>
        <dbReference type="ChEBI" id="CHEBI:30616"/>
        <dbReference type="ChEBI" id="CHEBI:61977"/>
        <dbReference type="ChEBI" id="CHEBI:456216"/>
        <dbReference type="EC" id="2.7.11.1"/>
    </reaction>
</comment>
<keyword evidence="27" id="KW-0965">Cell junction</keyword>
<dbReference type="GO" id="GO:0005905">
    <property type="term" value="C:clathrin-coated pit"/>
    <property type="evidence" value="ECO:0007669"/>
    <property type="project" value="UniProtKB-SubCell"/>
</dbReference>
<evidence type="ECO:0000256" key="27">
    <source>
        <dbReference type="ARBA" id="ARBA00022949"/>
    </source>
</evidence>
<evidence type="ECO:0000256" key="36">
    <source>
        <dbReference type="ARBA" id="ARBA00072244"/>
    </source>
</evidence>
<feature type="compositionally biased region" description="Polar residues" evidence="40">
    <location>
        <begin position="812"/>
        <end position="825"/>
    </location>
</feature>
<evidence type="ECO:0000256" key="4">
    <source>
        <dbReference type="ARBA" id="ARBA00004177"/>
    </source>
</evidence>
<evidence type="ECO:0000256" key="6">
    <source>
        <dbReference type="ARBA" id="ARBA00004236"/>
    </source>
</evidence>
<keyword evidence="14" id="KW-0488">Methylation</keyword>
<comment type="catalytic activity">
    <reaction evidence="34">
        <text>L-seryl-[protein] + ATP = O-phospho-L-seryl-[protein] + ADP + H(+)</text>
        <dbReference type="Rhea" id="RHEA:17989"/>
        <dbReference type="Rhea" id="RHEA-COMP:9863"/>
        <dbReference type="Rhea" id="RHEA-COMP:11604"/>
        <dbReference type="ChEBI" id="CHEBI:15378"/>
        <dbReference type="ChEBI" id="CHEBI:29999"/>
        <dbReference type="ChEBI" id="CHEBI:30616"/>
        <dbReference type="ChEBI" id="CHEBI:83421"/>
        <dbReference type="ChEBI" id="CHEBI:456216"/>
        <dbReference type="EC" id="2.7.11.1"/>
    </reaction>
</comment>
<comment type="caution">
    <text evidence="44">The sequence shown here is derived from an EMBL/GenBank/DDBJ whole genome shotgun (WGS) entry which is preliminary data.</text>
</comment>
<dbReference type="GO" id="GO:0004715">
    <property type="term" value="F:non-membrane spanning protein tyrosine kinase activity"/>
    <property type="evidence" value="ECO:0007669"/>
    <property type="project" value="UniProtKB-EC"/>
</dbReference>
<evidence type="ECO:0000256" key="40">
    <source>
        <dbReference type="SAM" id="MobiDB-lite"/>
    </source>
</evidence>
<dbReference type="InterPro" id="IPR049587">
    <property type="entry name" value="TNK-like_SAM"/>
</dbReference>
<dbReference type="PROSITE" id="PS50002">
    <property type="entry name" value="SH3"/>
    <property type="match status" value="1"/>
</dbReference>
<evidence type="ECO:0000256" key="28">
    <source>
        <dbReference type="ARBA" id="ARBA00023136"/>
    </source>
</evidence>
<proteinExistence type="inferred from homology"/>
<reference evidence="44" key="3">
    <citation type="submission" date="2023-05" db="EMBL/GenBank/DDBJ databases">
        <authorList>
            <person name="Smith C.H."/>
        </authorList>
    </citation>
    <scope>NUCLEOTIDE SEQUENCE</scope>
    <source>
        <strain evidence="44">CHS0354</strain>
        <tissue evidence="44">Mantle</tissue>
    </source>
</reference>
<evidence type="ECO:0000256" key="25">
    <source>
        <dbReference type="ARBA" id="ARBA00022842"/>
    </source>
</evidence>
<evidence type="ECO:0000256" key="37">
    <source>
        <dbReference type="ARBA" id="ARBA00077194"/>
    </source>
</evidence>
<feature type="domain" description="SH3" evidence="41">
    <location>
        <begin position="468"/>
        <end position="528"/>
    </location>
</feature>
<dbReference type="InterPro" id="IPR050198">
    <property type="entry name" value="Non-receptor_tyrosine_kinases"/>
</dbReference>
<dbReference type="EC" id="2.7.11.1" evidence="11"/>
<feature type="binding site" evidence="39">
    <location>
        <position position="238"/>
    </location>
    <ligand>
        <name>ATP</name>
        <dbReference type="ChEBI" id="CHEBI:30616"/>
    </ligand>
</feature>
<dbReference type="EC" id="2.7.10.2" evidence="10"/>
<feature type="compositionally biased region" description="Basic and acidic residues" evidence="40">
    <location>
        <begin position="608"/>
        <end position="621"/>
    </location>
</feature>
<keyword evidence="30" id="KW-0168">Coated pit</keyword>
<evidence type="ECO:0000256" key="18">
    <source>
        <dbReference type="ARBA" id="ARBA00022583"/>
    </source>
</evidence>
<evidence type="ECO:0000259" key="41">
    <source>
        <dbReference type="PROSITE" id="PS50002"/>
    </source>
</evidence>
<dbReference type="InterPro" id="IPR011009">
    <property type="entry name" value="Kinase-like_dom_sf"/>
</dbReference>
<evidence type="ECO:0000256" key="13">
    <source>
        <dbReference type="ARBA" id="ARBA00022475"/>
    </source>
</evidence>
<evidence type="ECO:0000256" key="17">
    <source>
        <dbReference type="ARBA" id="ARBA00022553"/>
    </source>
</evidence>
<dbReference type="FunFam" id="1.10.510.10:FF:000080">
    <property type="entry name" value="Putative activated CDC42 kinase 1"/>
    <property type="match status" value="1"/>
</dbReference>
<comment type="subcellular location">
    <subcellularLocation>
        <location evidence="8">Cell junction</location>
        <location evidence="8">Adherens junction</location>
    </subcellularLocation>
    <subcellularLocation>
        <location evidence="6">Cell membrane</location>
    </subcellularLocation>
    <subcellularLocation>
        <location evidence="7">Cytoplasm</location>
        <location evidence="7">Cytosol</location>
    </subcellularLocation>
    <subcellularLocation>
        <location evidence="5">Cytoplasmic vesicle membrane</location>
        <topology evidence="5">Peripheral membrane protein</topology>
        <orientation evidence="5">Cytoplasmic side</orientation>
    </subcellularLocation>
    <subcellularLocation>
        <location evidence="3">Cytoplasmic vesicle</location>
        <location evidence="3">Clathrin-coated vesicle</location>
    </subcellularLocation>
    <subcellularLocation>
        <location evidence="4">Endosome</location>
    </subcellularLocation>
    <subcellularLocation>
        <location evidence="9">Membrane</location>
        <location evidence="9">Clathrin-coated pit</location>
    </subcellularLocation>
    <subcellularLocation>
        <location evidence="2">Nucleus</location>
    </subcellularLocation>
</comment>
<evidence type="ECO:0000313" key="44">
    <source>
        <dbReference type="EMBL" id="KAK3583469.1"/>
    </source>
</evidence>
<evidence type="ECO:0000256" key="29">
    <source>
        <dbReference type="ARBA" id="ARBA00023137"/>
    </source>
</evidence>
<evidence type="ECO:0000256" key="8">
    <source>
        <dbReference type="ARBA" id="ARBA00004536"/>
    </source>
</evidence>
<dbReference type="InterPro" id="IPR017441">
    <property type="entry name" value="Protein_kinase_ATP_BS"/>
</dbReference>
<dbReference type="PROSITE" id="PS00107">
    <property type="entry name" value="PROTEIN_KINASE_ATP"/>
    <property type="match status" value="1"/>
</dbReference>
<keyword evidence="23" id="KW-0418">Kinase</keyword>
<dbReference type="SUPFAM" id="SSF56112">
    <property type="entry name" value="Protein kinase-like (PK-like)"/>
    <property type="match status" value="1"/>
</dbReference>
<evidence type="ECO:0000256" key="39">
    <source>
        <dbReference type="PROSITE-ProRule" id="PRU10141"/>
    </source>
</evidence>
<evidence type="ECO:0000256" key="9">
    <source>
        <dbReference type="ARBA" id="ARBA00004600"/>
    </source>
</evidence>
<evidence type="ECO:0000256" key="26">
    <source>
        <dbReference type="ARBA" id="ARBA00022843"/>
    </source>
</evidence>
<dbReference type="Gene3D" id="4.10.680.10">
    <property type="entry name" value="Cdc42-like binding domain"/>
    <property type="match status" value="1"/>
</dbReference>
<organism evidence="44 45">
    <name type="scientific">Potamilus streckersoni</name>
    <dbReference type="NCBI Taxonomy" id="2493646"/>
    <lineage>
        <taxon>Eukaryota</taxon>
        <taxon>Metazoa</taxon>
        <taxon>Spiralia</taxon>
        <taxon>Lophotrochozoa</taxon>
        <taxon>Mollusca</taxon>
        <taxon>Bivalvia</taxon>
        <taxon>Autobranchia</taxon>
        <taxon>Heteroconchia</taxon>
        <taxon>Palaeoheterodonta</taxon>
        <taxon>Unionida</taxon>
        <taxon>Unionoidea</taxon>
        <taxon>Unionidae</taxon>
        <taxon>Ambleminae</taxon>
        <taxon>Lampsilini</taxon>
        <taxon>Potamilus</taxon>
    </lineage>
</organism>
<dbReference type="GO" id="GO:0005524">
    <property type="term" value="F:ATP binding"/>
    <property type="evidence" value="ECO:0007669"/>
    <property type="project" value="UniProtKB-UniRule"/>
</dbReference>
<evidence type="ECO:0000313" key="45">
    <source>
        <dbReference type="Proteomes" id="UP001195483"/>
    </source>
</evidence>
<evidence type="ECO:0000256" key="16">
    <source>
        <dbReference type="ARBA" id="ARBA00022527"/>
    </source>
</evidence>
<dbReference type="InterPro" id="IPR055175">
    <property type="entry name" value="ACK/TNK-like_SAM"/>
</dbReference>
<keyword evidence="13" id="KW-1003">Cell membrane</keyword>
<dbReference type="SMART" id="SM00219">
    <property type="entry name" value="TyrKc"/>
    <property type="match status" value="1"/>
</dbReference>
<dbReference type="Pfam" id="PF22931">
    <property type="entry name" value="SAM_TNK"/>
    <property type="match status" value="1"/>
</dbReference>
<evidence type="ECO:0000256" key="14">
    <source>
        <dbReference type="ARBA" id="ARBA00022481"/>
    </source>
</evidence>
<dbReference type="EMBL" id="JAEAOA010001522">
    <property type="protein sequence ID" value="KAK3583469.1"/>
    <property type="molecule type" value="Genomic_DNA"/>
</dbReference>
<dbReference type="Pfam" id="PF07714">
    <property type="entry name" value="PK_Tyr_Ser-Thr"/>
    <property type="match status" value="1"/>
</dbReference>
<keyword evidence="21 39" id="KW-0547">Nucleotide-binding</keyword>
<dbReference type="PROSITE" id="PS50011">
    <property type="entry name" value="PROTEIN_KINASE_DOM"/>
    <property type="match status" value="1"/>
</dbReference>
<dbReference type="GO" id="GO:0005829">
    <property type="term" value="C:cytosol"/>
    <property type="evidence" value="ECO:0007669"/>
    <property type="project" value="UniProtKB-SubCell"/>
</dbReference>
<dbReference type="InterPro" id="IPR001452">
    <property type="entry name" value="SH3_domain"/>
</dbReference>
<dbReference type="Proteomes" id="UP001195483">
    <property type="component" value="Unassembled WGS sequence"/>
</dbReference>
<dbReference type="GO" id="GO:0005912">
    <property type="term" value="C:adherens junction"/>
    <property type="evidence" value="ECO:0007669"/>
    <property type="project" value="UniProtKB-SubCell"/>
</dbReference>
<feature type="region of interest" description="Disordered" evidence="40">
    <location>
        <begin position="172"/>
        <end position="193"/>
    </location>
</feature>
<evidence type="ECO:0000256" key="32">
    <source>
        <dbReference type="ARBA" id="ARBA00023329"/>
    </source>
</evidence>
<gene>
    <name evidence="44" type="ORF">CHS0354_025600</name>
</gene>
<evidence type="ECO:0000256" key="19">
    <source>
        <dbReference type="ARBA" id="ARBA00022679"/>
    </source>
</evidence>
<dbReference type="AlphaFoldDB" id="A0AAE0VML0"/>
<feature type="domain" description="UBA" evidence="43">
    <location>
        <begin position="1189"/>
        <end position="1234"/>
    </location>
</feature>
<name>A0AAE0VML0_9BIVA</name>
<dbReference type="InterPro" id="IPR037085">
    <property type="entry name" value="Cdc42-bd-like_dom_sf"/>
</dbReference>
<dbReference type="InterPro" id="IPR001245">
    <property type="entry name" value="Ser-Thr/Tyr_kinase_cat_dom"/>
</dbReference>
<dbReference type="GO" id="GO:0030136">
    <property type="term" value="C:clathrin-coated vesicle"/>
    <property type="evidence" value="ECO:0007669"/>
    <property type="project" value="UniProtKB-SubCell"/>
</dbReference>
<reference evidence="44" key="1">
    <citation type="journal article" date="2021" name="Genome Biol. Evol.">
        <title>A High-Quality Reference Genome for a Parasitic Bivalve with Doubly Uniparental Inheritance (Bivalvia: Unionida).</title>
        <authorList>
            <person name="Smith C.H."/>
        </authorList>
    </citation>
    <scope>NUCLEOTIDE SEQUENCE</scope>
    <source>
        <strain evidence="44">CHS0354</strain>
    </source>
</reference>
<evidence type="ECO:0000256" key="33">
    <source>
        <dbReference type="ARBA" id="ARBA00047899"/>
    </source>
</evidence>
<feature type="region of interest" description="Disordered" evidence="40">
    <location>
        <begin position="956"/>
        <end position="1013"/>
    </location>
</feature>
<dbReference type="Gene3D" id="3.30.200.20">
    <property type="entry name" value="Phosphorylase Kinase, domain 1"/>
    <property type="match status" value="1"/>
</dbReference>
<keyword evidence="15" id="KW-0963">Cytoplasm</keyword>
<evidence type="ECO:0000259" key="42">
    <source>
        <dbReference type="PROSITE" id="PS50011"/>
    </source>
</evidence>
<evidence type="ECO:0000256" key="2">
    <source>
        <dbReference type="ARBA" id="ARBA00004123"/>
    </source>
</evidence>
<evidence type="ECO:0000256" key="20">
    <source>
        <dbReference type="ARBA" id="ARBA00022723"/>
    </source>
</evidence>
<sequence>MKMVRFKGLRRGFCRKNNDKEKQNGTVGQSNDVVDNQWSKDGSVSCVSGMKETLVSCMENPEVTDASCSSDSKRIYDTIPSVTGGTVDEEMSGEDGQEWLYELLTEVQLDQFYSKLRDDLQVTRLSHFEYVKTDDLEKIGMGKPAIRRLFDAVKRKKATLRKKGILEKFLPKGQEKTSSSKKSLSSSPHSTNGDQSLTCVINVTALTLYGKIGKGSFGVVRKGDWITPSGNKKSVAVKILRSDALSQPGAFEDFLMEVNSMHSLDHPNLIKLYGIVLSSPLMMVTELAPNGALLDTLRRDQEKILISTLCDYAIQIATGMSYLESKRFIHRDLACRNVLLATSDKIKIGDFGLMRALPNEEDHYVMQEHKKVPFAWCAPESLKSRKFSHASDTWMFGVTLWEMFTYGHEPWLGFNGSEILHKIDVEGARLSKPDHCPRDFYQLMLQCWASKPNDRPTFVALKEFLLEVQPPNLRAIHDFHEDGRLEIQEGDHITKIDGGAENYWWKGQNKRTHAVGMFPRNFVDCQRRLASEDISTPLKNSFIHTGHGAPGGKTWGDPGAIDEVYLRNPMEPPDLHDSEVSEPTHLPDRNRKSSSEGLRTGKQFNYSKLKDDTNTDTDVKSSKALSRVKVPRAVSDNVRPHGATFPIVYHRTESKVDDRPLIDLSDEVDNASSGIFHKSSSNNAFSLFDSLLSSNTNVYGNVELAKPLLRDSSMAPDPFEVNYAFSHVSIDDDSRSKTPPARHKQPIVYRRTASVESQHKSDDLKTDVPSMSAAISDTSPTKSRDIPSKKKQVSSPYYSVPPREDDYATVPKKQQTSNDDKPTNINETKVALEKIFSQKNNQVKAASSPNTHHIVRPKISNELAAQQKRTEKSKQADKAFEWLNDAISNITKIQKGSDGASPKGPPPLYDEVPPEENVKTIKVSKYSEQNTFPYYDQVPKEDDHVDARFQQSREIYAPHSAISNDSNDWDSFDSDTDDDQSEKLESNGEVPLKPPPLPPRDYGSFGSGKNNEKKAKPYIFPVVQDGQQLSHTHYFLIPPKGEGRKKSLRSMAEVRPFSVDGSPMERNQGKSSNLDYENVTSYENNAGISRDPNSHHSHSAENLYFSSSSEIGASGQQGSWMRNESVDVSKTYPHPGQKTMFYHRSNSHNTDMHPFLSSSPRDKIKIVQSSVIGVTDEECHTALTYSHWDTDQAVKYLKTEQLFRIGLTSREHCQKLLEALNWNLELASSVLIDEFRSSKVSMESTV</sequence>
<evidence type="ECO:0000256" key="5">
    <source>
        <dbReference type="ARBA" id="ARBA00004180"/>
    </source>
</evidence>
<evidence type="ECO:0000256" key="38">
    <source>
        <dbReference type="PROSITE-ProRule" id="PRU00192"/>
    </source>
</evidence>
<keyword evidence="28" id="KW-0472">Membrane</keyword>
<dbReference type="InterPro" id="IPR008266">
    <property type="entry name" value="Tyr_kinase_AS"/>
</dbReference>
<dbReference type="CDD" id="cd09539">
    <property type="entry name" value="SAM_TNK-like"/>
    <property type="match status" value="1"/>
</dbReference>
<keyword evidence="31" id="KW-0539">Nucleus</keyword>
<evidence type="ECO:0000256" key="34">
    <source>
        <dbReference type="ARBA" id="ARBA00048679"/>
    </source>
</evidence>
<dbReference type="FunFam" id="3.30.200.20:FF:000107">
    <property type="entry name" value="Putative activated CDC42 kinase 1"/>
    <property type="match status" value="1"/>
</dbReference>
<evidence type="ECO:0000256" key="23">
    <source>
        <dbReference type="ARBA" id="ARBA00022777"/>
    </source>
</evidence>
<dbReference type="CDD" id="cd14328">
    <property type="entry name" value="UBA_TNK1"/>
    <property type="match status" value="1"/>
</dbReference>
<dbReference type="SUPFAM" id="SSF50044">
    <property type="entry name" value="SH3-domain"/>
    <property type="match status" value="1"/>
</dbReference>
<dbReference type="CDD" id="cd05040">
    <property type="entry name" value="PTKc_Ack_like"/>
    <property type="match status" value="1"/>
</dbReference>
<dbReference type="PRINTS" id="PR00109">
    <property type="entry name" value="TYRKINASE"/>
</dbReference>
<dbReference type="PROSITE" id="PS00109">
    <property type="entry name" value="PROTEIN_KINASE_TYR"/>
    <property type="match status" value="1"/>
</dbReference>
<reference evidence="44" key="2">
    <citation type="journal article" date="2021" name="Genome Biol. Evol.">
        <title>Developing a high-quality reference genome for a parasitic bivalve with doubly uniparental inheritance (Bivalvia: Unionida).</title>
        <authorList>
            <person name="Smith C.H."/>
        </authorList>
    </citation>
    <scope>NUCLEOTIDE SEQUENCE</scope>
    <source>
        <strain evidence="44">CHS0354</strain>
        <tissue evidence="44">Mantle</tissue>
    </source>
</reference>
<evidence type="ECO:0000256" key="12">
    <source>
        <dbReference type="ARBA" id="ARBA00022443"/>
    </source>
</evidence>
<keyword evidence="24 39" id="KW-0067">ATP-binding</keyword>
<evidence type="ECO:0000256" key="10">
    <source>
        <dbReference type="ARBA" id="ARBA00011903"/>
    </source>
</evidence>
<protein>
    <recommendedName>
        <fullName evidence="36">Activated CDC42 kinase 1</fullName>
        <ecNumber evidence="10">2.7.10.2</ecNumber>
        <ecNumber evidence="11">2.7.11.1</ecNumber>
    </recommendedName>
    <alternativeName>
        <fullName evidence="37">Tyrosine kinase non-receptor protein 2</fullName>
    </alternativeName>
</protein>
<dbReference type="InterPro" id="IPR020635">
    <property type="entry name" value="Tyr_kinase_cat_dom"/>
</dbReference>
<keyword evidence="45" id="KW-1185">Reference proteome</keyword>
<evidence type="ECO:0000256" key="3">
    <source>
        <dbReference type="ARBA" id="ARBA00004132"/>
    </source>
</evidence>